<dbReference type="InterPro" id="IPR005467">
    <property type="entry name" value="His_kinase_dom"/>
</dbReference>
<dbReference type="PANTHER" id="PTHR43065:SF23">
    <property type="entry name" value="SENSOR HISTIDINE KINASE PDTAS"/>
    <property type="match status" value="1"/>
</dbReference>
<dbReference type="PANTHER" id="PTHR43065">
    <property type="entry name" value="SENSOR HISTIDINE KINASE"/>
    <property type="match status" value="1"/>
</dbReference>
<dbReference type="InterPro" id="IPR011495">
    <property type="entry name" value="Sig_transdc_His_kin_sub2_dim/P"/>
</dbReference>
<dbReference type="Gene3D" id="3.30.450.20">
    <property type="entry name" value="PAS domain"/>
    <property type="match status" value="1"/>
</dbReference>
<feature type="domain" description="Histidine kinase" evidence="1">
    <location>
        <begin position="241"/>
        <end position="435"/>
    </location>
</feature>
<dbReference type="SUPFAM" id="SSF55874">
    <property type="entry name" value="ATPase domain of HSP90 chaperone/DNA topoisomerase II/histidine kinase"/>
    <property type="match status" value="1"/>
</dbReference>
<name>A0A0F9FBW9_9ZZZZ</name>
<dbReference type="PROSITE" id="PS50109">
    <property type="entry name" value="HIS_KIN"/>
    <property type="match status" value="1"/>
</dbReference>
<organism evidence="2">
    <name type="scientific">marine sediment metagenome</name>
    <dbReference type="NCBI Taxonomy" id="412755"/>
    <lineage>
        <taxon>unclassified sequences</taxon>
        <taxon>metagenomes</taxon>
        <taxon>ecological metagenomes</taxon>
    </lineage>
</organism>
<evidence type="ECO:0000259" key="1">
    <source>
        <dbReference type="PROSITE" id="PS50109"/>
    </source>
</evidence>
<dbReference type="AlphaFoldDB" id="A0A0F9FBW9"/>
<dbReference type="SMART" id="SM00387">
    <property type="entry name" value="HATPase_c"/>
    <property type="match status" value="1"/>
</dbReference>
<accession>A0A0F9FBW9</accession>
<gene>
    <name evidence="2" type="ORF">LCGC14_2049570</name>
</gene>
<dbReference type="EMBL" id="LAZR01024197">
    <property type="protein sequence ID" value="KKL75971.1"/>
    <property type="molecule type" value="Genomic_DNA"/>
</dbReference>
<feature type="non-terminal residue" evidence="2">
    <location>
        <position position="1"/>
    </location>
</feature>
<dbReference type="Gene3D" id="3.30.565.10">
    <property type="entry name" value="Histidine kinase-like ATPase, C-terminal domain"/>
    <property type="match status" value="1"/>
</dbReference>
<proteinExistence type="predicted"/>
<comment type="caution">
    <text evidence="2">The sequence shown here is derived from an EMBL/GenBank/DDBJ whole genome shotgun (WGS) entry which is preliminary data.</text>
</comment>
<dbReference type="InterPro" id="IPR036890">
    <property type="entry name" value="HATPase_C_sf"/>
</dbReference>
<reference evidence="2" key="1">
    <citation type="journal article" date="2015" name="Nature">
        <title>Complex archaea that bridge the gap between prokaryotes and eukaryotes.</title>
        <authorList>
            <person name="Spang A."/>
            <person name="Saw J.H."/>
            <person name="Jorgensen S.L."/>
            <person name="Zaremba-Niedzwiedzka K."/>
            <person name="Martijn J."/>
            <person name="Lind A.E."/>
            <person name="van Eijk R."/>
            <person name="Schleper C."/>
            <person name="Guy L."/>
            <person name="Ettema T.J."/>
        </authorList>
    </citation>
    <scope>NUCLEOTIDE SEQUENCE</scope>
</reference>
<dbReference type="Pfam" id="PF07568">
    <property type="entry name" value="HisKA_2"/>
    <property type="match status" value="1"/>
</dbReference>
<sequence>IDIIPPSWQYPRITCARITFGEDVYRTDNFKESQWTQSSEIQVNGKQVGTLEVCYLEEMPEIDEGPFMKEERDLIDALTVKLGMAIGHKESQDEIRKKSHDLGERVKELNCLYSLSRLIEDQSLSLEDIFNGLVDIIPPSWQYPEITCARITVGEEEYLSNNYRESQWNQSSEIQVNGVHVGTIKVSYLEKMPESDEGPFMKEERALIDTLAAKLGRAIERDKANSAIKAALYDKEILLREVHHRVKNNLAVIQSLLSLQVKDIDDDKSKGYFVDAGNRVRSMTMIHEMLQSSDDITKLGTSEYIRKFVRTLFHNYKIQPNHIKLQFDVQDIRLDVDTMIPLGLIINELVSNALKYAFPDDMKGELSISLKETGDASYELIIRDSGIGLPEDFDTKKAESLGLMIVNSLVNQINGNLEVSNKNGAEFKVAFKEEAIR</sequence>
<dbReference type="InterPro" id="IPR003594">
    <property type="entry name" value="HATPase_dom"/>
</dbReference>
<evidence type="ECO:0000313" key="2">
    <source>
        <dbReference type="EMBL" id="KKL75971.1"/>
    </source>
</evidence>
<dbReference type="Pfam" id="PF02518">
    <property type="entry name" value="HATPase_c"/>
    <property type="match status" value="1"/>
</dbReference>
<protein>
    <recommendedName>
        <fullName evidence="1">Histidine kinase domain-containing protein</fullName>
    </recommendedName>
</protein>